<keyword evidence="2" id="KW-0378">Hydrolase</keyword>
<feature type="domain" description="NodB homology" evidence="5">
    <location>
        <begin position="160"/>
        <end position="351"/>
    </location>
</feature>
<gene>
    <name evidence="6" type="ORF">PBRA_000667</name>
    <name evidence="7" type="ORF">PLBR_LOCUS4843</name>
</gene>
<geneLocation type="mitochondrion" evidence="7"/>
<keyword evidence="8" id="KW-1185">Reference proteome</keyword>
<dbReference type="SUPFAM" id="SSF88713">
    <property type="entry name" value="Glycoside hydrolase/deacetylase"/>
    <property type="match status" value="1"/>
</dbReference>
<evidence type="ECO:0000256" key="4">
    <source>
        <dbReference type="SAM" id="Phobius"/>
    </source>
</evidence>
<keyword evidence="1" id="KW-0479">Metal-binding</keyword>
<keyword evidence="7" id="KW-0496">Mitochondrion</keyword>
<feature type="compositionally biased region" description="Pro residues" evidence="3">
    <location>
        <begin position="77"/>
        <end position="88"/>
    </location>
</feature>
<dbReference type="GO" id="GO:0004099">
    <property type="term" value="F:chitin deacetylase activity"/>
    <property type="evidence" value="ECO:0007669"/>
    <property type="project" value="UniProtKB-ARBA"/>
</dbReference>
<feature type="transmembrane region" description="Helical" evidence="4">
    <location>
        <begin position="32"/>
        <end position="55"/>
    </location>
</feature>
<evidence type="ECO:0000313" key="7">
    <source>
        <dbReference type="EMBL" id="SPQ97628.1"/>
    </source>
</evidence>
<dbReference type="GO" id="GO:0046872">
    <property type="term" value="F:metal ion binding"/>
    <property type="evidence" value="ECO:0007669"/>
    <property type="project" value="UniProtKB-KW"/>
</dbReference>
<feature type="region of interest" description="Disordered" evidence="3">
    <location>
        <begin position="60"/>
        <end position="89"/>
    </location>
</feature>
<reference evidence="6 8" key="1">
    <citation type="submission" date="2015-02" db="EMBL/GenBank/DDBJ databases">
        <authorList>
            <person name="Chooi Y.-H."/>
        </authorList>
    </citation>
    <scope>NUCLEOTIDE SEQUENCE [LARGE SCALE GENOMIC DNA]</scope>
    <source>
        <strain evidence="6">E3</strain>
    </source>
</reference>
<dbReference type="GO" id="GO:0005975">
    <property type="term" value="P:carbohydrate metabolic process"/>
    <property type="evidence" value="ECO:0007669"/>
    <property type="project" value="InterPro"/>
</dbReference>
<keyword evidence="4" id="KW-0812">Transmembrane</keyword>
<reference evidence="7 9" key="2">
    <citation type="submission" date="2018-03" db="EMBL/GenBank/DDBJ databases">
        <authorList>
            <person name="Fogelqvist J."/>
        </authorList>
    </citation>
    <scope>NUCLEOTIDE SEQUENCE [LARGE SCALE GENOMIC DNA]</scope>
</reference>
<evidence type="ECO:0000313" key="8">
    <source>
        <dbReference type="Proteomes" id="UP000039324"/>
    </source>
</evidence>
<dbReference type="Proteomes" id="UP000039324">
    <property type="component" value="Unassembled WGS sequence"/>
</dbReference>
<protein>
    <recommendedName>
        <fullName evidence="5">NodB homology domain-containing protein</fullName>
    </recommendedName>
</protein>
<dbReference type="Proteomes" id="UP000290189">
    <property type="component" value="Unassembled WGS sequence"/>
</dbReference>
<dbReference type="EMBL" id="OVEO01000008">
    <property type="protein sequence ID" value="SPQ97628.1"/>
    <property type="molecule type" value="Genomic_DNA"/>
</dbReference>
<evidence type="ECO:0000313" key="9">
    <source>
        <dbReference type="Proteomes" id="UP000290189"/>
    </source>
</evidence>
<dbReference type="PROSITE" id="PS51677">
    <property type="entry name" value="NODB"/>
    <property type="match status" value="1"/>
</dbReference>
<dbReference type="PANTHER" id="PTHR10587:SF133">
    <property type="entry name" value="CHITIN DEACETYLASE 1-RELATED"/>
    <property type="match status" value="1"/>
</dbReference>
<dbReference type="STRING" id="37360.A0A0G4IQ34"/>
<dbReference type="Pfam" id="PF01522">
    <property type="entry name" value="Polysacc_deac_1"/>
    <property type="match status" value="1"/>
</dbReference>
<keyword evidence="4" id="KW-0472">Membrane</keyword>
<name>A0A0G4IQ34_PLABS</name>
<dbReference type="InterPro" id="IPR002509">
    <property type="entry name" value="NODB_dom"/>
</dbReference>
<accession>A0A0G4IQ34</accession>
<evidence type="ECO:0000256" key="3">
    <source>
        <dbReference type="SAM" id="MobiDB-lite"/>
    </source>
</evidence>
<feature type="compositionally biased region" description="Polar residues" evidence="3">
    <location>
        <begin position="62"/>
        <end position="74"/>
    </location>
</feature>
<dbReference type="PANTHER" id="PTHR10587">
    <property type="entry name" value="GLYCOSYL TRANSFERASE-RELATED"/>
    <property type="match status" value="1"/>
</dbReference>
<sequence length="379" mass="42584">MLPTATYQAAPRKRIQRWWRSVQVRSAFRRGILVVIAALAAVATAAVIVIIIVTAPDRQRDPVQTTTQSVSISNVPEPAPEPTLPPSRPRVKQVLTQNPLPSTLPSLRRASRIHRRAPRRRVDVIRRDPTIDNIPGGDDGREVPEDDVGGREFFTCVNPNHIALTFDDGPSDHTDRLLDVLKKHGVRATFFMIGIRVQYPLHQAQAARRVREEGHLIAGHTWDHPILTSVGDDDIVEQMTRTEDTLMTYVGVRPRFFRPPSGATDQRVKGITQGKLGYHTIQWDLNTFDWTRPAPGAVHQAIMSRLEDLERPGSSAKSMIVLMHDLWPNSVDEMDGILTEIKAKYPHRQFVTIDECIGQTGRAYRNRTDALPPMPPVVP</sequence>
<organism evidence="6 8">
    <name type="scientific">Plasmodiophora brassicae</name>
    <name type="common">Clubroot disease agent</name>
    <dbReference type="NCBI Taxonomy" id="37360"/>
    <lineage>
        <taxon>Eukaryota</taxon>
        <taxon>Sar</taxon>
        <taxon>Rhizaria</taxon>
        <taxon>Endomyxa</taxon>
        <taxon>Phytomyxea</taxon>
        <taxon>Plasmodiophorida</taxon>
        <taxon>Plasmodiophoridae</taxon>
        <taxon>Plasmodiophora</taxon>
    </lineage>
</organism>
<dbReference type="OrthoDB" id="2125469at2759"/>
<proteinExistence type="predicted"/>
<keyword evidence="4" id="KW-1133">Transmembrane helix</keyword>
<evidence type="ECO:0000256" key="1">
    <source>
        <dbReference type="ARBA" id="ARBA00022723"/>
    </source>
</evidence>
<evidence type="ECO:0000259" key="5">
    <source>
        <dbReference type="PROSITE" id="PS51677"/>
    </source>
</evidence>
<dbReference type="InterPro" id="IPR050248">
    <property type="entry name" value="Polysacc_deacetylase_ArnD"/>
</dbReference>
<dbReference type="AlphaFoldDB" id="A0A0G4IQ34"/>
<dbReference type="GO" id="GO:0016020">
    <property type="term" value="C:membrane"/>
    <property type="evidence" value="ECO:0007669"/>
    <property type="project" value="TreeGrafter"/>
</dbReference>
<dbReference type="Gene3D" id="3.20.20.370">
    <property type="entry name" value="Glycoside hydrolase/deacetylase"/>
    <property type="match status" value="1"/>
</dbReference>
<evidence type="ECO:0000313" key="6">
    <source>
        <dbReference type="EMBL" id="CEO97322.1"/>
    </source>
</evidence>
<evidence type="ECO:0000256" key="2">
    <source>
        <dbReference type="ARBA" id="ARBA00022801"/>
    </source>
</evidence>
<dbReference type="EMBL" id="CDSF01000079">
    <property type="protein sequence ID" value="CEO97322.1"/>
    <property type="molecule type" value="Genomic_DNA"/>
</dbReference>
<dbReference type="InterPro" id="IPR011330">
    <property type="entry name" value="Glyco_hydro/deAcase_b/a-brl"/>
</dbReference>